<dbReference type="HOGENOM" id="CLU_2598187_0_0_6"/>
<keyword evidence="1" id="KW-0732">Signal</keyword>
<keyword evidence="3" id="KW-1185">Reference proteome</keyword>
<comment type="caution">
    <text evidence="2">The sequence shown here is derived from an EMBL/GenBank/DDBJ whole genome shotgun (WGS) entry which is preliminary data.</text>
</comment>
<dbReference type="RefSeq" id="WP_005621444.1">
    <property type="nucleotide sequence ID" value="NZ_GL831080.1"/>
</dbReference>
<dbReference type="Proteomes" id="UP000005467">
    <property type="component" value="Unassembled WGS sequence"/>
</dbReference>
<protein>
    <submittedName>
        <fullName evidence="2">Uncharacterized protein</fullName>
    </submittedName>
</protein>
<name>E8KEJ7_9PAST</name>
<feature type="signal peptide" evidence="1">
    <location>
        <begin position="1"/>
        <end position="22"/>
    </location>
</feature>
<dbReference type="EMBL" id="AEVG01000018">
    <property type="protein sequence ID" value="EFX92689.1"/>
    <property type="molecule type" value="Genomic_DNA"/>
</dbReference>
<proteinExistence type="predicted"/>
<organism evidence="2 3">
    <name type="scientific">Actinobacillus ureae ATCC 25976</name>
    <dbReference type="NCBI Taxonomy" id="887324"/>
    <lineage>
        <taxon>Bacteria</taxon>
        <taxon>Pseudomonadati</taxon>
        <taxon>Pseudomonadota</taxon>
        <taxon>Gammaproteobacteria</taxon>
        <taxon>Pasteurellales</taxon>
        <taxon>Pasteurellaceae</taxon>
        <taxon>Actinobacillus</taxon>
    </lineage>
</organism>
<feature type="chain" id="PRO_5003223587" evidence="1">
    <location>
        <begin position="23"/>
        <end position="79"/>
    </location>
</feature>
<evidence type="ECO:0000313" key="2">
    <source>
        <dbReference type="EMBL" id="EFX92689.1"/>
    </source>
</evidence>
<dbReference type="AlphaFoldDB" id="E8KEJ7"/>
<evidence type="ECO:0000313" key="3">
    <source>
        <dbReference type="Proteomes" id="UP000005467"/>
    </source>
</evidence>
<gene>
    <name evidence="2" type="ORF">HMPREF0027_0264</name>
</gene>
<sequence>MHKLTAISCALALMGVSQLAHATTQSDLLAAQQCAALKEAKIYDTQLIKTEWLPAGELPQDKNVAMSGASAKPVTAGAH</sequence>
<reference evidence="2 3" key="1">
    <citation type="submission" date="2011-01" db="EMBL/GenBank/DDBJ databases">
        <authorList>
            <person name="Muzny D."/>
            <person name="Qin X."/>
            <person name="Deng J."/>
            <person name="Jiang H."/>
            <person name="Liu Y."/>
            <person name="Qu J."/>
            <person name="Song X.-Z."/>
            <person name="Zhang L."/>
            <person name="Thornton R."/>
            <person name="Coyle M."/>
            <person name="Francisco L."/>
            <person name="Jackson L."/>
            <person name="Javaid M."/>
            <person name="Korchina V."/>
            <person name="Kovar C."/>
            <person name="Mata R."/>
            <person name="Mathew T."/>
            <person name="Ngo R."/>
            <person name="Nguyen L."/>
            <person name="Nguyen N."/>
            <person name="Okwuonu G."/>
            <person name="Ongeri F."/>
            <person name="Pham C."/>
            <person name="Simmons D."/>
            <person name="Wilczek-Boney K."/>
            <person name="Hale W."/>
            <person name="Jakkamsetti A."/>
            <person name="Pham P."/>
            <person name="Ruth R."/>
            <person name="San Lucas F."/>
            <person name="Warren J."/>
            <person name="Zhang J."/>
            <person name="Zhao Z."/>
            <person name="Zhou C."/>
            <person name="Zhu D."/>
            <person name="Lee S."/>
            <person name="Bess C."/>
            <person name="Blankenburg K."/>
            <person name="Forbes L."/>
            <person name="Fu Q."/>
            <person name="Gubbala S."/>
            <person name="Hirani K."/>
            <person name="Jayaseelan J.C."/>
            <person name="Lara F."/>
            <person name="Munidasa M."/>
            <person name="Palculict T."/>
            <person name="Patil S."/>
            <person name="Pu L.-L."/>
            <person name="Saada N."/>
            <person name="Tang L."/>
            <person name="Weissenberger G."/>
            <person name="Zhu Y."/>
            <person name="Hemphill L."/>
            <person name="Shang Y."/>
            <person name="Youmans B."/>
            <person name="Ayvaz T."/>
            <person name="Ross M."/>
            <person name="Santibanez J."/>
            <person name="Aqrawi P."/>
            <person name="Gross S."/>
            <person name="Joshi V."/>
            <person name="Fowler G."/>
            <person name="Nazareth L."/>
            <person name="Reid J."/>
            <person name="Worley K."/>
            <person name="Petrosino J."/>
            <person name="Highlander S."/>
            <person name="Gibbs R."/>
        </authorList>
    </citation>
    <scope>NUCLEOTIDE SEQUENCE [LARGE SCALE GENOMIC DNA]</scope>
    <source>
        <strain evidence="2 3">ATCC 25976</strain>
    </source>
</reference>
<evidence type="ECO:0000256" key="1">
    <source>
        <dbReference type="SAM" id="SignalP"/>
    </source>
</evidence>
<accession>E8KEJ7</accession>